<dbReference type="InterPro" id="IPR000337">
    <property type="entry name" value="GPCR_3"/>
</dbReference>
<sequence length="905" mass="101908">MLLKVLFYILCSCSFWGLTSSCDLHKYAAAWQPGDIMIGGIFPIHAGVSNLLQRTPTDDFICTGLQLRYIVKALSMIYAIERINNSTLLPGIKLGYEIYDSCADVSKAVQSTIKLFPELDSWISLPFCNNTQLTPTVKVVIGESFSELSVAISRILSLYSIPQISTASSAPSLSDKLRFPSFLRTIPSDKHQTQAITKLISTFGWNWVGIIASDDDYGRSAAELLKSYFEKEMICTAFSKTVPSYVDHPSMQEYIDNVISELNISTANAVIVIAKGTIVIKLFQEAIRLNISRTWIATDIWSTSREVLNMKDIDKVGAVFGLMFQAKLVEGFTAYLQNLKPPPNGATNNFLEEYKNIRFGCTKEYRKHLECINSLSKNCSVSDSVKMKSPLACKVENVSLANDDYLVENIEWSTPYRVSLAVAAIGQSLHNILCRNGTCIKNMDLSPAEILKEIRKVQFFYNSDPYTFDENGDFFSGYDIINWHTSLQPPVYRAVGLYNMVTSEIRIDETLLFWNTKGNVIPFSDCAKPCPPGYFKRHSLISCCYQCIPCPEDQFSSETDMSECTKCPVHQWSNNGSSHCENRTVEYFQRSNPLAITLMSFAAFGFLLVLMIGVLFIKYRDTSVIKEAGHNYIYLLFASLLLSLGSTGFFIGQPSNIICKVRQPLYGIGFTICLSCIIIKSLNIFVAIHSTKGGNSVNLIYQPAALLSGLTGFQFCLCLLWNILKSPFVREIYTKPEILILQCDEGSYVAFGMMLGYTGILALTSFFLVFHGKKLQSRYNEAWCIKFNILIFMFVWTIFIPIYINTSDVYQSAVQVIAMLASIYAVIACQILPTSYIILFKRRKIRSTGNTSNLLKISELSLQIKNEAFSPDISQQYSRHNSSLPQSKINFRSTKQTVRRRHKSY</sequence>
<proteinExistence type="inferred from homology"/>
<gene>
    <name evidence="15" type="primary">LOC116410967</name>
</gene>
<dbReference type="GO" id="GO:0005886">
    <property type="term" value="C:plasma membrane"/>
    <property type="evidence" value="ECO:0007669"/>
    <property type="project" value="UniProtKB-SubCell"/>
</dbReference>
<feature type="transmembrane region" description="Helical" evidence="12">
    <location>
        <begin position="748"/>
        <end position="770"/>
    </location>
</feature>
<dbReference type="PANTHER" id="PTHR24061:SF562">
    <property type="entry name" value="G-PROTEIN COUPLED RECEPTOR FAMILY C GROUP 6 MEMBER A-LIKE"/>
    <property type="match status" value="1"/>
</dbReference>
<dbReference type="Gene3D" id="2.10.50.30">
    <property type="entry name" value="GPCR, family 3, nine cysteines domain"/>
    <property type="match status" value="1"/>
</dbReference>
<keyword evidence="3 12" id="KW-0812">Transmembrane</keyword>
<keyword evidence="9" id="KW-0325">Glycoprotein</keyword>
<feature type="transmembrane region" description="Helical" evidence="12">
    <location>
        <begin position="816"/>
        <end position="839"/>
    </location>
</feature>
<dbReference type="FunFam" id="2.10.50.30:FF:000004">
    <property type="entry name" value="Taste receptor type 1 member 3-like protein"/>
    <property type="match status" value="1"/>
</dbReference>
<dbReference type="Gene3D" id="3.40.50.2300">
    <property type="match status" value="2"/>
</dbReference>
<dbReference type="InterPro" id="IPR028082">
    <property type="entry name" value="Peripla_BP_I"/>
</dbReference>
<evidence type="ECO:0000256" key="6">
    <source>
        <dbReference type="ARBA" id="ARBA00023040"/>
    </source>
</evidence>
<evidence type="ECO:0000256" key="9">
    <source>
        <dbReference type="ARBA" id="ARBA00023180"/>
    </source>
</evidence>
<dbReference type="SUPFAM" id="SSF53822">
    <property type="entry name" value="Periplasmic binding protein-like I"/>
    <property type="match status" value="1"/>
</dbReference>
<feature type="transmembrane region" description="Helical" evidence="12">
    <location>
        <begin position="631"/>
        <end position="652"/>
    </location>
</feature>
<evidence type="ECO:0000256" key="3">
    <source>
        <dbReference type="ARBA" id="ARBA00022692"/>
    </source>
</evidence>
<evidence type="ECO:0000256" key="5">
    <source>
        <dbReference type="ARBA" id="ARBA00022989"/>
    </source>
</evidence>
<feature type="transmembrane region" description="Helical" evidence="12">
    <location>
        <begin position="700"/>
        <end position="724"/>
    </location>
</feature>
<dbReference type="Ensembl" id="ENSXETT00000115532">
    <property type="protein sequence ID" value="ENSXETP00000118932"/>
    <property type="gene ID" value="ENSXETG00000049478"/>
</dbReference>
<keyword evidence="2" id="KW-1003">Cell membrane</keyword>
<evidence type="ECO:0000256" key="13">
    <source>
        <dbReference type="SAM" id="SignalP"/>
    </source>
</evidence>
<keyword evidence="10" id="KW-0807">Transducer</keyword>
<dbReference type="FunFam" id="3.40.50.2300:FF:000016">
    <property type="entry name" value="Taste 1 receptor member 2"/>
    <property type="match status" value="1"/>
</dbReference>
<feature type="transmembrane region" description="Helical" evidence="12">
    <location>
        <begin position="782"/>
        <end position="804"/>
    </location>
</feature>
<dbReference type="PROSITE" id="PS51257">
    <property type="entry name" value="PROKAR_LIPOPROTEIN"/>
    <property type="match status" value="1"/>
</dbReference>
<evidence type="ECO:0000256" key="7">
    <source>
        <dbReference type="ARBA" id="ARBA00023136"/>
    </source>
</evidence>
<dbReference type="SMART" id="SM01411">
    <property type="entry name" value="Ephrin_rec_like"/>
    <property type="match status" value="1"/>
</dbReference>
<reference evidence="15" key="2">
    <citation type="submission" date="2021-03" db="UniProtKB">
        <authorList>
            <consortium name="Ensembl"/>
        </authorList>
    </citation>
    <scope>IDENTIFICATION</scope>
</reference>
<evidence type="ECO:0000313" key="15">
    <source>
        <dbReference type="Ensembl" id="ENSXETP00000118932"/>
    </source>
</evidence>
<dbReference type="InterPro" id="IPR000068">
    <property type="entry name" value="GPCR_3_Ca_sens_rcpt-rel"/>
</dbReference>
<accession>A0A803KEY1</accession>
<name>A0A803KEY1_XENTR</name>
<dbReference type="InterPro" id="IPR001828">
    <property type="entry name" value="ANF_lig-bd_rcpt"/>
</dbReference>
<evidence type="ECO:0000256" key="1">
    <source>
        <dbReference type="ARBA" id="ARBA00004651"/>
    </source>
</evidence>
<organism evidence="15">
    <name type="scientific">Xenopus tropicalis</name>
    <name type="common">Western clawed frog</name>
    <name type="synonym">Silurana tropicalis</name>
    <dbReference type="NCBI Taxonomy" id="8364"/>
    <lineage>
        <taxon>Eukaryota</taxon>
        <taxon>Metazoa</taxon>
        <taxon>Chordata</taxon>
        <taxon>Craniata</taxon>
        <taxon>Vertebrata</taxon>
        <taxon>Euteleostomi</taxon>
        <taxon>Amphibia</taxon>
        <taxon>Batrachia</taxon>
        <taxon>Anura</taxon>
        <taxon>Pipoidea</taxon>
        <taxon>Pipidae</taxon>
        <taxon>Xenopodinae</taxon>
        <taxon>Xenopus</taxon>
        <taxon>Silurana</taxon>
    </lineage>
</organism>
<dbReference type="AlphaFoldDB" id="A0A803KEY1"/>
<dbReference type="InterPro" id="IPR011500">
    <property type="entry name" value="GPCR_3_9-Cys_dom"/>
</dbReference>
<dbReference type="InParanoid" id="A0A803KEY1"/>
<dbReference type="InterPro" id="IPR017979">
    <property type="entry name" value="GPCR_3_CS"/>
</dbReference>
<feature type="signal peptide" evidence="13">
    <location>
        <begin position="1"/>
        <end position="21"/>
    </location>
</feature>
<dbReference type="Pfam" id="PF00003">
    <property type="entry name" value="7tm_3"/>
    <property type="match status" value="1"/>
</dbReference>
<dbReference type="Pfam" id="PF07562">
    <property type="entry name" value="NCD3G"/>
    <property type="match status" value="1"/>
</dbReference>
<comment type="similarity">
    <text evidence="11">Belongs to the G-protein coupled receptor 3 family. TAS1R subfamily.</text>
</comment>
<keyword evidence="4 13" id="KW-0732">Signal</keyword>
<dbReference type="GO" id="GO:0004930">
    <property type="term" value="F:G protein-coupled receptor activity"/>
    <property type="evidence" value="ECO:0007669"/>
    <property type="project" value="UniProtKB-KW"/>
</dbReference>
<evidence type="ECO:0000256" key="10">
    <source>
        <dbReference type="ARBA" id="ARBA00023224"/>
    </source>
</evidence>
<protein>
    <submittedName>
        <fullName evidence="15">G-protein coupled receptor family C group 6 member A-like</fullName>
    </submittedName>
</protein>
<feature type="transmembrane region" description="Helical" evidence="12">
    <location>
        <begin position="594"/>
        <end position="619"/>
    </location>
</feature>
<dbReference type="PANTHER" id="PTHR24061">
    <property type="entry name" value="CALCIUM-SENSING RECEPTOR-RELATED"/>
    <property type="match status" value="1"/>
</dbReference>
<feature type="domain" description="G-protein coupled receptors family 3 profile" evidence="14">
    <location>
        <begin position="594"/>
        <end position="844"/>
    </location>
</feature>
<dbReference type="PRINTS" id="PR00592">
    <property type="entry name" value="CASENSINGR"/>
</dbReference>
<keyword evidence="5 12" id="KW-1133">Transmembrane helix</keyword>
<keyword evidence="7 12" id="KW-0472">Membrane</keyword>
<keyword evidence="6" id="KW-0297">G-protein coupled receptor</keyword>
<dbReference type="GeneTree" id="ENSGT00940000166171"/>
<dbReference type="GO" id="GO:0050909">
    <property type="term" value="P:sensory perception of taste"/>
    <property type="evidence" value="ECO:0007669"/>
    <property type="project" value="UniProtKB-ARBA"/>
</dbReference>
<feature type="chain" id="PRO_5030815614" evidence="13">
    <location>
        <begin position="22"/>
        <end position="905"/>
    </location>
</feature>
<dbReference type="InterPro" id="IPR017978">
    <property type="entry name" value="GPCR_3_C"/>
</dbReference>
<comment type="subcellular location">
    <subcellularLocation>
        <location evidence="1">Cell membrane</location>
        <topology evidence="1">Multi-pass membrane protein</topology>
    </subcellularLocation>
</comment>
<feature type="transmembrane region" description="Helical" evidence="12">
    <location>
        <begin position="664"/>
        <end position="688"/>
    </location>
</feature>
<dbReference type="InterPro" id="IPR038550">
    <property type="entry name" value="GPCR_3_9-Cys_sf"/>
</dbReference>
<keyword evidence="8" id="KW-0675">Receptor</keyword>
<evidence type="ECO:0000259" key="14">
    <source>
        <dbReference type="PROSITE" id="PS50259"/>
    </source>
</evidence>
<dbReference type="PRINTS" id="PR00248">
    <property type="entry name" value="GPCRMGR"/>
</dbReference>
<dbReference type="PROSITE" id="PS00980">
    <property type="entry name" value="G_PROTEIN_RECEP_F3_2"/>
    <property type="match status" value="1"/>
</dbReference>
<reference evidence="15" key="1">
    <citation type="journal article" date="2010" name="Science">
        <title>The genome of the Western clawed frog Xenopus tropicalis.</title>
        <authorList>
            <person name="Hellsten U."/>
            <person name="Harland R.M."/>
            <person name="Gilchrist M.J."/>
            <person name="Hendrix D."/>
            <person name="Jurka J."/>
            <person name="Kapitonov V."/>
            <person name="Ovcharenko I."/>
            <person name="Putnam N.H."/>
            <person name="Shu S."/>
            <person name="Taher L."/>
            <person name="Blitz I.L."/>
            <person name="Blumberg B."/>
            <person name="Dichmann D.S."/>
            <person name="Dubchak I."/>
            <person name="Amaya E."/>
            <person name="Detter J.C."/>
            <person name="Fletcher R."/>
            <person name="Gerhard D.S."/>
            <person name="Goodstein D."/>
            <person name="Graves T."/>
            <person name="Grigoriev I.V."/>
            <person name="Grimwood J."/>
            <person name="Kawashima T."/>
            <person name="Lindquist E."/>
            <person name="Lucas S.M."/>
            <person name="Mead P.E."/>
            <person name="Mitros T."/>
            <person name="Ogino H."/>
            <person name="Ohta Y."/>
            <person name="Poliakov A.V."/>
            <person name="Pollet N."/>
            <person name="Robert J."/>
            <person name="Salamov A."/>
            <person name="Sater A.K."/>
            <person name="Schmutz J."/>
            <person name="Terry A."/>
            <person name="Vize P.D."/>
            <person name="Warren W.C."/>
            <person name="Wells D."/>
            <person name="Wills A."/>
            <person name="Wilson R.K."/>
            <person name="Zimmerman L.B."/>
            <person name="Zorn A.M."/>
            <person name="Grainger R."/>
            <person name="Grammer T."/>
            <person name="Khokha M.K."/>
            <person name="Richardson P.M."/>
            <person name="Rokhsar D.S."/>
        </authorList>
    </citation>
    <scope>NUCLEOTIDE SEQUENCE [LARGE SCALE GENOMIC DNA]</scope>
    <source>
        <strain evidence="15">Nigerian</strain>
    </source>
</reference>
<dbReference type="Pfam" id="PF01094">
    <property type="entry name" value="ANF_receptor"/>
    <property type="match status" value="1"/>
</dbReference>
<evidence type="ECO:0000256" key="4">
    <source>
        <dbReference type="ARBA" id="ARBA00022729"/>
    </source>
</evidence>
<evidence type="ECO:0000256" key="8">
    <source>
        <dbReference type="ARBA" id="ARBA00023170"/>
    </source>
</evidence>
<evidence type="ECO:0000256" key="2">
    <source>
        <dbReference type="ARBA" id="ARBA00022475"/>
    </source>
</evidence>
<evidence type="ECO:0000256" key="11">
    <source>
        <dbReference type="ARBA" id="ARBA00038492"/>
    </source>
</evidence>
<evidence type="ECO:0000256" key="12">
    <source>
        <dbReference type="SAM" id="Phobius"/>
    </source>
</evidence>
<dbReference type="PROSITE" id="PS50259">
    <property type="entry name" value="G_PROTEIN_RECEP_F3_4"/>
    <property type="match status" value="1"/>
</dbReference>